<dbReference type="CDD" id="cd00063">
    <property type="entry name" value="FN3"/>
    <property type="match status" value="2"/>
</dbReference>
<dbReference type="Pfam" id="PF00041">
    <property type="entry name" value="fn3"/>
    <property type="match status" value="2"/>
</dbReference>
<dbReference type="InterPro" id="IPR036116">
    <property type="entry name" value="FN3_sf"/>
</dbReference>
<keyword evidence="2" id="KW-0732">Signal</keyword>
<reference evidence="5" key="1">
    <citation type="submission" date="2016-08" db="EMBL/GenBank/DDBJ databases">
        <title>Complete Genome Seqeunce of Paenibacillus sp. BIHB 4019 from tea rhizoplane.</title>
        <authorList>
            <person name="Thakur R."/>
            <person name="Swarnkar M.K."/>
            <person name="Gulati A."/>
        </authorList>
    </citation>
    <scope>NUCLEOTIDE SEQUENCE [LARGE SCALE GENOMIC DNA]</scope>
    <source>
        <strain evidence="5">BIHB4019</strain>
    </source>
</reference>
<feature type="chain" id="PRO_5008535143" description="S-layer protein" evidence="2">
    <location>
        <begin position="31"/>
        <end position="1661"/>
    </location>
</feature>
<feature type="domain" description="SLH" evidence="4">
    <location>
        <begin position="1471"/>
        <end position="1530"/>
    </location>
</feature>
<evidence type="ECO:0008006" key="6">
    <source>
        <dbReference type="Google" id="ProtNLM"/>
    </source>
</evidence>
<dbReference type="InterPro" id="IPR001119">
    <property type="entry name" value="SLH_dom"/>
</dbReference>
<dbReference type="PROSITE" id="PS51272">
    <property type="entry name" value="SLH"/>
    <property type="match status" value="3"/>
</dbReference>
<evidence type="ECO:0000313" key="5">
    <source>
        <dbReference type="EMBL" id="ANY67125.1"/>
    </source>
</evidence>
<dbReference type="Pfam" id="PF00395">
    <property type="entry name" value="SLH"/>
    <property type="match status" value="3"/>
</dbReference>
<keyword evidence="1" id="KW-0393">Immunoglobulin domain</keyword>
<dbReference type="InterPro" id="IPR013783">
    <property type="entry name" value="Ig-like_fold"/>
</dbReference>
<feature type="domain" description="Fibronectin type-III" evidence="3">
    <location>
        <begin position="1140"/>
        <end position="1236"/>
    </location>
</feature>
<dbReference type="PROSITE" id="PS50853">
    <property type="entry name" value="FN3"/>
    <property type="match status" value="2"/>
</dbReference>
<dbReference type="SMART" id="SM00409">
    <property type="entry name" value="IG"/>
    <property type="match status" value="5"/>
</dbReference>
<dbReference type="RefSeq" id="WP_099518336.1">
    <property type="nucleotide sequence ID" value="NZ_CP016808.1"/>
</dbReference>
<feature type="domain" description="SLH" evidence="4">
    <location>
        <begin position="1602"/>
        <end position="1661"/>
    </location>
</feature>
<evidence type="ECO:0000259" key="3">
    <source>
        <dbReference type="PROSITE" id="PS50853"/>
    </source>
</evidence>
<dbReference type="Gene3D" id="2.60.40.10">
    <property type="entry name" value="Immunoglobulins"/>
    <property type="match status" value="7"/>
</dbReference>
<evidence type="ECO:0000256" key="1">
    <source>
        <dbReference type="ARBA" id="ARBA00023319"/>
    </source>
</evidence>
<name>A0A1B2DHH2_9BACL</name>
<dbReference type="InterPro" id="IPR003961">
    <property type="entry name" value="FN3_dom"/>
</dbReference>
<feature type="signal peptide" evidence="2">
    <location>
        <begin position="1"/>
        <end position="30"/>
    </location>
</feature>
<dbReference type="PANTHER" id="PTHR10075:SF14">
    <property type="entry name" value="CELL ADHESION MOLECULE DSCAM2-RELATED"/>
    <property type="match status" value="1"/>
</dbReference>
<dbReference type="EMBL" id="CP016808">
    <property type="protein sequence ID" value="ANY67125.1"/>
    <property type="molecule type" value="Genomic_DNA"/>
</dbReference>
<dbReference type="SMART" id="SM00060">
    <property type="entry name" value="FN3"/>
    <property type="match status" value="2"/>
</dbReference>
<evidence type="ECO:0000256" key="2">
    <source>
        <dbReference type="SAM" id="SignalP"/>
    </source>
</evidence>
<proteinExistence type="predicted"/>
<gene>
    <name evidence="5" type="ORF">BBD42_12115</name>
</gene>
<dbReference type="InterPro" id="IPR036179">
    <property type="entry name" value="Ig-like_dom_sf"/>
</dbReference>
<dbReference type="InterPro" id="IPR003599">
    <property type="entry name" value="Ig_sub"/>
</dbReference>
<feature type="domain" description="Fibronectin type-III" evidence="3">
    <location>
        <begin position="1051"/>
        <end position="1138"/>
    </location>
</feature>
<protein>
    <recommendedName>
        <fullName evidence="6">S-layer protein</fullName>
    </recommendedName>
</protein>
<dbReference type="SUPFAM" id="SSF48726">
    <property type="entry name" value="Immunoglobulin"/>
    <property type="match status" value="1"/>
</dbReference>
<accession>A0A1B2DHH2</accession>
<sequence>MKLVKRRSLIYLLIVSMILTLIAGPGTAEAAASNWIMVDGGGNTGLNVNTSSHAPQAMRTAVHHNILYAAWIERASAVNQVRVKSFNGTTWRSVDGGGTTGLNINPADRALNPSLIVYEDILYLLWEETGKIRAKKYDGTSWISVDEGGLNGSASATSSAPRMAVMNNNLYVAWHEKVDGGVNQIRVMSFDGTNWTSVDGGGSTGLNANPLSSATYPTMAVFNNALYISWYEYNSSAAQVRVMKYDGSSWISVDGGGSDGINVNPSLNALAPELIEFNNALYATWYESSQIRVKKYDGASWTSVDGGGSIGLNVNTNREASFPKPMVFNNDLYVTWLEDNGTIRAQIRVKKYDRTSWSSVDDGGSNGINAGFADTAWEPSLQQFNGDLYAFWAEANGYSGQVRAARMLINADFPTISSQPANQAVNVGGTATLRVTAYTIDGGTLSYQWYSNTSNSTSGGTLVTGAISASYNAPTATEGTLYYYVEVTNTNSRAEGTKSASVTSNVVSVTANALVNAATPSIGTQPADETVEVGGTATLSVAASVSDGGVLSYQWYSNGSNSTSGGTLVNGATSASYNVPTATAGTRYYYVVVTNTNASVSGTKMASVISGVAQVTVNALVNAAEPNIGTQPADETVSVGGTATLSVAASVSDGGILSYQWYSNGSNSTSGGTLVNGATGASYNAPTATAGPRYYYVVVTNTNASVNGTKTASVTSGTALVTVNALVNAATPSIGTQPTDETVNVGGTATLNVTASVSDGGVLSYQWYSNGSNSTSGGTLVNGAIGASYNAPTATAGTRYYYVVVTNTNASVSGTKMASVTSGTALVTVNALVNAATPNIGTQPADETVNVGGTATLNVAASVSDGGVLSYQWYSNGSNSTSGGMLVNGATSAGYNAPTAMAGTRYYYVVVTNTNASVNGTKTASVTSNVVSVTATEVLTYEIEAIDHQTASALTQGYGPGTQQTLVISVTNTGTGHLTGLSVAKGGADAGAFEISQPASTLNSGAPSTSFTVKVKDGLAAGSYTTTVTVSAALMSDRTFTVTQNITLPGVPASPTSLQAIAGDRSVALNWEAVEHADAYEIYVATASGDFSDSVATVGDTTYEVTGLTNGVTYYFAVKASNSGGSSPFSEEASAIPATVPLAPTNVRASAGDTIATVRFDAPADHGGSAIFRYEVMASPGGITVIGTTTQMEVTGLTNGTDYTFTVRAINSVGPGAVSAASHSVRPTASVTTSPAQTSSPTMEWVKFLVNGQQVEQLGPVIATTLAGRTVITAELDSAKLTARLGQEKPGAVLSIVAANGTDTVNIKLNGQLLHNLKQKATTLVIQTEKTVFTLPAQSIYSDAIFAERLGSQMLLQDVKVWLSVGHATSETSKRLQDVTERLDAEIISPAITFAIKVEYGDKTEEEIRYSNYPDRLLAIAPEVDVNRITTAVALEPDGTIRHVPSRIVMVDGKRYVKISDLSNGTYAVIHHSQRFIDVEKHWSEPAVNDLGSRLILSAPVNGFFHPNRDITRAEFAGILVRSIGLSRVEGPMRFVDVKEEEWYSGAVQTAYEYGLISGFGDETFRPNDNITREQAFIMLAKAMMLIHTDKSQQTVNSSAPLHRFVDSDSLSEWAKSGAAMVVEAGLVSGRGGNTLSPKAYINRAEVAMIVWKLLQQTKLI</sequence>
<evidence type="ECO:0000259" key="4">
    <source>
        <dbReference type="PROSITE" id="PS51272"/>
    </source>
</evidence>
<dbReference type="SUPFAM" id="SSF49265">
    <property type="entry name" value="Fibronectin type III"/>
    <property type="match status" value="2"/>
</dbReference>
<feature type="domain" description="SLH" evidence="4">
    <location>
        <begin position="1531"/>
        <end position="1594"/>
    </location>
</feature>
<organism evidence="5">
    <name type="scientific">Paenibacillus sp. BIHB 4019</name>
    <dbReference type="NCBI Taxonomy" id="1870819"/>
    <lineage>
        <taxon>Bacteria</taxon>
        <taxon>Bacillati</taxon>
        <taxon>Bacillota</taxon>
        <taxon>Bacilli</taxon>
        <taxon>Bacillales</taxon>
        <taxon>Paenibacillaceae</taxon>
        <taxon>Paenibacillus</taxon>
    </lineage>
</organism>
<dbReference type="PANTHER" id="PTHR10075">
    <property type="entry name" value="BASIGIN RELATED"/>
    <property type="match status" value="1"/>
</dbReference>